<evidence type="ECO:0000313" key="3">
    <source>
        <dbReference type="EMBL" id="TPG44219.1"/>
    </source>
</evidence>
<dbReference type="EMBL" id="RCZP01000057">
    <property type="protein sequence ID" value="TPG44219.1"/>
    <property type="molecule type" value="Genomic_DNA"/>
</dbReference>
<dbReference type="Proteomes" id="UP000317078">
    <property type="component" value="Unassembled WGS sequence"/>
</dbReference>
<proteinExistence type="predicted"/>
<protein>
    <submittedName>
        <fullName evidence="3">Uncharacterized protein</fullName>
    </submittedName>
</protein>
<dbReference type="InterPro" id="IPR055570">
    <property type="entry name" value="DUF7146"/>
</dbReference>
<feature type="domain" description="DUF7146" evidence="2">
    <location>
        <begin position="44"/>
        <end position="138"/>
    </location>
</feature>
<name>A0A502F5G7_9PROT</name>
<reference evidence="3 4" key="1">
    <citation type="journal article" date="2019" name="Environ. Microbiol.">
        <title>Species interactions and distinct microbial communities in high Arctic permafrost affected cryosols are associated with the CH4 and CO2 gas fluxes.</title>
        <authorList>
            <person name="Altshuler I."/>
            <person name="Hamel J."/>
            <person name="Turney S."/>
            <person name="Magnuson E."/>
            <person name="Levesque R."/>
            <person name="Greer C."/>
            <person name="Whyte L.G."/>
        </authorList>
    </citation>
    <scope>NUCLEOTIDE SEQUENCE [LARGE SCALE GENOMIC DNA]</scope>
    <source>
        <strain evidence="3 4">S9.3B</strain>
    </source>
</reference>
<evidence type="ECO:0000259" key="2">
    <source>
        <dbReference type="Pfam" id="PF23639"/>
    </source>
</evidence>
<accession>A0A502F5G7</accession>
<feature type="domain" description="Toprim" evidence="1">
    <location>
        <begin position="153"/>
        <end position="240"/>
    </location>
</feature>
<organism evidence="3 4">
    <name type="scientific">Muricoccus nepalensis</name>
    <dbReference type="NCBI Taxonomy" id="1854500"/>
    <lineage>
        <taxon>Bacteria</taxon>
        <taxon>Pseudomonadati</taxon>
        <taxon>Pseudomonadota</taxon>
        <taxon>Alphaproteobacteria</taxon>
        <taxon>Acetobacterales</taxon>
        <taxon>Roseomonadaceae</taxon>
        <taxon>Muricoccus</taxon>
    </lineage>
</organism>
<gene>
    <name evidence="3" type="ORF">EAH89_27770</name>
</gene>
<dbReference type="OrthoDB" id="9811157at2"/>
<dbReference type="Pfam" id="PF13362">
    <property type="entry name" value="Toprim_3"/>
    <property type="match status" value="1"/>
</dbReference>
<dbReference type="AlphaFoldDB" id="A0A502F5G7"/>
<evidence type="ECO:0000313" key="4">
    <source>
        <dbReference type="Proteomes" id="UP000317078"/>
    </source>
</evidence>
<dbReference type="InterPro" id="IPR006171">
    <property type="entry name" value="TOPRIM_dom"/>
</dbReference>
<keyword evidence="4" id="KW-1185">Reference proteome</keyword>
<sequence length="244" mass="25492">MGTAYHWALGWLGISKGRGHPLPPEMPRCASQPAPGPTLEPASADLGRRLWQEASPAAGTLVPVYLASRRLTLPDDAPLRFHPAAWRNRANGLTGPAMLAQMTDPATAKPLGVHVTYLRPDGSEKAEGAGAKIKLGRAGVVRLVPDEEVAEGLGLAEGIETALATMQHFQWAPVWAAGDAGSIAGFPVLNGIEELTVFADSDDRGAGLGAARKCASRWAKAGRLARITAAPAGSDFADLAWRAA</sequence>
<dbReference type="Pfam" id="PF23639">
    <property type="entry name" value="DUF7146"/>
    <property type="match status" value="1"/>
</dbReference>
<comment type="caution">
    <text evidence="3">The sequence shown here is derived from an EMBL/GenBank/DDBJ whole genome shotgun (WGS) entry which is preliminary data.</text>
</comment>
<evidence type="ECO:0000259" key="1">
    <source>
        <dbReference type="Pfam" id="PF13362"/>
    </source>
</evidence>